<dbReference type="AlphaFoldDB" id="A0A9D6QU46"/>
<organism evidence="1 2">
    <name type="scientific">Candidatus Sungiibacteriota bacterium</name>
    <dbReference type="NCBI Taxonomy" id="2750080"/>
    <lineage>
        <taxon>Bacteria</taxon>
        <taxon>Candidatus Sungiibacteriota</taxon>
    </lineage>
</organism>
<comment type="caution">
    <text evidence="1">The sequence shown here is derived from an EMBL/GenBank/DDBJ whole genome shotgun (WGS) entry which is preliminary data.</text>
</comment>
<name>A0A9D6QU46_9BACT</name>
<protein>
    <submittedName>
        <fullName evidence="1">Uncharacterized protein</fullName>
    </submittedName>
</protein>
<reference evidence="1" key="1">
    <citation type="submission" date="2020-07" db="EMBL/GenBank/DDBJ databases">
        <title>Huge and variable diversity of episymbiotic CPR bacteria and DPANN archaea in groundwater ecosystems.</title>
        <authorList>
            <person name="He C.Y."/>
            <person name="Keren R."/>
            <person name="Whittaker M."/>
            <person name="Farag I.F."/>
            <person name="Doudna J."/>
            <person name="Cate J.H.D."/>
            <person name="Banfield J.F."/>
        </authorList>
    </citation>
    <scope>NUCLEOTIDE SEQUENCE</scope>
    <source>
        <strain evidence="1">NC_groundwater_972_Pr1_S-0.2um_49_27</strain>
    </source>
</reference>
<proteinExistence type="predicted"/>
<evidence type="ECO:0000313" key="1">
    <source>
        <dbReference type="EMBL" id="MBI3627593.1"/>
    </source>
</evidence>
<accession>A0A9D6QU46</accession>
<sequence length="95" mass="10615">MKFLPHFSKKKFSPPLIDVVSCILVLFLALLIFGLGYAAKLYFYDSRTAADITETAYAPKMLQEADLDSVIKVLDARADEFDAGIINPVLVNVFR</sequence>
<evidence type="ECO:0000313" key="2">
    <source>
        <dbReference type="Proteomes" id="UP000808388"/>
    </source>
</evidence>
<dbReference type="Proteomes" id="UP000808388">
    <property type="component" value="Unassembled WGS sequence"/>
</dbReference>
<gene>
    <name evidence="1" type="ORF">HY220_02505</name>
</gene>
<dbReference type="EMBL" id="JACQCQ010000009">
    <property type="protein sequence ID" value="MBI3627593.1"/>
    <property type="molecule type" value="Genomic_DNA"/>
</dbReference>